<dbReference type="RefSeq" id="WP_185056684.1">
    <property type="nucleotide sequence ID" value="NZ_BAABIX010000071.1"/>
</dbReference>
<reference evidence="1 2" key="1">
    <citation type="submission" date="2020-08" db="EMBL/GenBank/DDBJ databases">
        <title>Genomic Encyclopedia of Type Strains, Phase IV (KMG-IV): sequencing the most valuable type-strain genomes for metagenomic binning, comparative biology and taxonomic classification.</title>
        <authorList>
            <person name="Goeker M."/>
        </authorList>
    </citation>
    <scope>NUCLEOTIDE SEQUENCE [LARGE SCALE GENOMIC DNA]</scope>
    <source>
        <strain evidence="1 2">DSM 45615</strain>
    </source>
</reference>
<evidence type="ECO:0000313" key="2">
    <source>
        <dbReference type="Proteomes" id="UP000578449"/>
    </source>
</evidence>
<gene>
    <name evidence="1" type="ORF">HNP84_009629</name>
</gene>
<dbReference type="AlphaFoldDB" id="A0A840PVE8"/>
<sequence length="71" mass="7960">MTADPYTYVNTMTVQDVRPCLDFDTREAHVSISTTAAETVTEQDVAVARHIFNATARYLAECERLHNQQAA</sequence>
<dbReference type="EMBL" id="JACHGN010000034">
    <property type="protein sequence ID" value="MBB5139865.1"/>
    <property type="molecule type" value="Genomic_DNA"/>
</dbReference>
<evidence type="ECO:0000313" key="1">
    <source>
        <dbReference type="EMBL" id="MBB5139865.1"/>
    </source>
</evidence>
<accession>A0A840PVE8</accession>
<organism evidence="1 2">
    <name type="scientific">Thermocatellispora tengchongensis</name>
    <dbReference type="NCBI Taxonomy" id="1073253"/>
    <lineage>
        <taxon>Bacteria</taxon>
        <taxon>Bacillati</taxon>
        <taxon>Actinomycetota</taxon>
        <taxon>Actinomycetes</taxon>
        <taxon>Streptosporangiales</taxon>
        <taxon>Streptosporangiaceae</taxon>
        <taxon>Thermocatellispora</taxon>
    </lineage>
</organism>
<comment type="caution">
    <text evidence="1">The sequence shown here is derived from an EMBL/GenBank/DDBJ whole genome shotgun (WGS) entry which is preliminary data.</text>
</comment>
<proteinExistence type="predicted"/>
<keyword evidence="2" id="KW-1185">Reference proteome</keyword>
<dbReference type="Proteomes" id="UP000578449">
    <property type="component" value="Unassembled WGS sequence"/>
</dbReference>
<protein>
    <submittedName>
        <fullName evidence="1">Uncharacterized protein</fullName>
    </submittedName>
</protein>
<name>A0A840PVE8_9ACTN</name>